<comment type="caution">
    <text evidence="1">The sequence shown here is derived from an EMBL/GenBank/DDBJ whole genome shotgun (WGS) entry which is preliminary data.</text>
</comment>
<dbReference type="EMBL" id="LQQO01000029">
    <property type="protein sequence ID" value="KZE12265.1"/>
    <property type="molecule type" value="Genomic_DNA"/>
</dbReference>
<organism evidence="1 2">
    <name type="scientific">Sphingomonas hankookensis</name>
    <dbReference type="NCBI Taxonomy" id="563996"/>
    <lineage>
        <taxon>Bacteria</taxon>
        <taxon>Pseudomonadati</taxon>
        <taxon>Pseudomonadota</taxon>
        <taxon>Alphaproteobacteria</taxon>
        <taxon>Sphingomonadales</taxon>
        <taxon>Sphingomonadaceae</taxon>
        <taxon>Sphingomonas</taxon>
    </lineage>
</organism>
<name>A0ABR5YDC4_9SPHN</name>
<proteinExistence type="predicted"/>
<accession>A0ABR5YDC4</accession>
<keyword evidence="2" id="KW-1185">Reference proteome</keyword>
<gene>
    <name evidence="1" type="ORF">AVT10_16360</name>
</gene>
<evidence type="ECO:0000313" key="1">
    <source>
        <dbReference type="EMBL" id="KZE12265.1"/>
    </source>
</evidence>
<reference evidence="2" key="1">
    <citation type="submission" date="2016-01" db="EMBL/GenBank/DDBJ databases">
        <title>Draft genome of Chromobacterium sp. F49.</title>
        <authorList>
            <person name="Hong K.W."/>
        </authorList>
    </citation>
    <scope>NUCLEOTIDE SEQUENCE [LARGE SCALE GENOMIC DNA]</scope>
    <source>
        <strain evidence="2">CN3</strain>
    </source>
</reference>
<protein>
    <submittedName>
        <fullName evidence="1">Uncharacterized protein</fullName>
    </submittedName>
</protein>
<sequence length="164" mass="17455">MAIRLSTYAALGGFAPVASGEDARLIDDAARAGFRVRREAASVVHTSTRRQGRAEGGLATALDWLDRAGIDPVRVTHPVDQLWQYRHHAAARSAFRRRDFSALAAAIRLSVDHVIGVARDCPNAEAFAMRVVPVAPQGMRQVSLPIAEAVLAALVAAADPARAA</sequence>
<dbReference type="Proteomes" id="UP000076609">
    <property type="component" value="Unassembled WGS sequence"/>
</dbReference>
<evidence type="ECO:0000313" key="2">
    <source>
        <dbReference type="Proteomes" id="UP000076609"/>
    </source>
</evidence>